<gene>
    <name evidence="1" type="ORF">B5807_04881</name>
</gene>
<dbReference type="Proteomes" id="UP000193240">
    <property type="component" value="Unassembled WGS sequence"/>
</dbReference>
<dbReference type="InParanoid" id="A0A1Y2M1J0"/>
<keyword evidence="2" id="KW-1185">Reference proteome</keyword>
<sequence length="191" mass="21327">MAPSLPDLPAKLLLEIVRGLAPSLQRKAMEQLHATHPQIDEKIVRAYASEYHKSVTLHLDRTSLTRFESVVSGYLGANIQSLSVDLSGLLGANSHHYDSNFDSDSDSADSEAEAFKTVYDLWKPENSWTTGEICLDKNFLEFIADGSCATLLNRTLPKLQNMPSLTIRRISEPSDFNLKQFVEHDVGSIHR</sequence>
<protein>
    <submittedName>
        <fullName evidence="1">Uncharacterized protein</fullName>
    </submittedName>
</protein>
<name>A0A1Y2M1J0_EPING</name>
<evidence type="ECO:0000313" key="1">
    <source>
        <dbReference type="EMBL" id="OSS50004.1"/>
    </source>
</evidence>
<proteinExistence type="predicted"/>
<dbReference type="AlphaFoldDB" id="A0A1Y2M1J0"/>
<organism evidence="1 2">
    <name type="scientific">Epicoccum nigrum</name>
    <name type="common">Soil fungus</name>
    <name type="synonym">Epicoccum purpurascens</name>
    <dbReference type="NCBI Taxonomy" id="105696"/>
    <lineage>
        <taxon>Eukaryota</taxon>
        <taxon>Fungi</taxon>
        <taxon>Dikarya</taxon>
        <taxon>Ascomycota</taxon>
        <taxon>Pezizomycotina</taxon>
        <taxon>Dothideomycetes</taxon>
        <taxon>Pleosporomycetidae</taxon>
        <taxon>Pleosporales</taxon>
        <taxon>Pleosporineae</taxon>
        <taxon>Didymellaceae</taxon>
        <taxon>Epicoccum</taxon>
    </lineage>
</organism>
<accession>A0A1Y2M1J0</accession>
<dbReference type="EMBL" id="KZ107842">
    <property type="protein sequence ID" value="OSS50004.1"/>
    <property type="molecule type" value="Genomic_DNA"/>
</dbReference>
<evidence type="ECO:0000313" key="2">
    <source>
        <dbReference type="Proteomes" id="UP000193240"/>
    </source>
</evidence>
<reference evidence="1 2" key="1">
    <citation type="journal article" date="2017" name="Genome Announc.">
        <title>Genome sequence of the saprophytic ascomycete Epicoccum nigrum ICMP 19927 strain isolated from New Zealand.</title>
        <authorList>
            <person name="Fokin M."/>
            <person name="Fleetwood D."/>
            <person name="Weir B.S."/>
            <person name="Villas-Boas S.G."/>
        </authorList>
    </citation>
    <scope>NUCLEOTIDE SEQUENCE [LARGE SCALE GENOMIC DNA]</scope>
    <source>
        <strain evidence="1 2">ICMP 19927</strain>
    </source>
</reference>